<name>A0A975BBH6_9BACT</name>
<dbReference type="SUPFAM" id="SSF54534">
    <property type="entry name" value="FKBP-like"/>
    <property type="match status" value="1"/>
</dbReference>
<dbReference type="GO" id="GO:0003746">
    <property type="term" value="F:translation elongation factor activity"/>
    <property type="evidence" value="ECO:0007669"/>
    <property type="project" value="UniProtKB-KW"/>
</dbReference>
<keyword evidence="3 8" id="KW-0805">Transcription regulation</keyword>
<keyword evidence="4 8" id="KW-0238">DNA-binding</keyword>
<evidence type="ECO:0000256" key="2">
    <source>
        <dbReference type="ARBA" id="ARBA00013729"/>
    </source>
</evidence>
<feature type="domain" description="Transcription elongation factor GreA/GreB N-terminal" evidence="11">
    <location>
        <begin position="4"/>
        <end position="74"/>
    </location>
</feature>
<dbReference type="Pfam" id="PF03449">
    <property type="entry name" value="GreA_GreB_N"/>
    <property type="match status" value="1"/>
</dbReference>
<gene>
    <name evidence="8 12" type="primary">greA</name>
    <name evidence="12" type="ORF">dnl_45440</name>
</gene>
<dbReference type="Proteomes" id="UP000663720">
    <property type="component" value="Chromosome"/>
</dbReference>
<protein>
    <recommendedName>
        <fullName evidence="2 8">Transcription elongation factor GreA</fullName>
    </recommendedName>
    <alternativeName>
        <fullName evidence="7 8">Transcript cleavage factor GreA</fullName>
    </alternativeName>
</protein>
<accession>A0A975BBH6</accession>
<dbReference type="EMBL" id="CP061799">
    <property type="protein sequence ID" value="QTA82175.1"/>
    <property type="molecule type" value="Genomic_DNA"/>
</dbReference>
<dbReference type="NCBIfam" id="TIGR01462">
    <property type="entry name" value="greA"/>
    <property type="match status" value="1"/>
</dbReference>
<dbReference type="PANTHER" id="PTHR30437:SF4">
    <property type="entry name" value="TRANSCRIPTION ELONGATION FACTOR GREA"/>
    <property type="match status" value="1"/>
</dbReference>
<keyword evidence="12" id="KW-0648">Protein biosynthesis</keyword>
<dbReference type="RefSeq" id="WP_207688135.1">
    <property type="nucleotide sequence ID" value="NZ_CP061799.1"/>
</dbReference>
<dbReference type="InterPro" id="IPR036805">
    <property type="entry name" value="Tscrpt_elong_fac_GreA/B_N_sf"/>
</dbReference>
<keyword evidence="12" id="KW-0251">Elongation factor</keyword>
<comment type="similarity">
    <text evidence="1 8 9">Belongs to the GreA/GreB family.</text>
</comment>
<dbReference type="KEGG" id="dli:dnl_45440"/>
<keyword evidence="13" id="KW-1185">Reference proteome</keyword>
<dbReference type="Gene3D" id="1.10.287.180">
    <property type="entry name" value="Transcription elongation factor, GreA/GreB, N-terminal domain"/>
    <property type="match status" value="1"/>
</dbReference>
<dbReference type="Gene3D" id="3.10.50.30">
    <property type="entry name" value="Transcription elongation factor, GreA/GreB, C-terminal domain"/>
    <property type="match status" value="1"/>
</dbReference>
<dbReference type="GO" id="GO:0032784">
    <property type="term" value="P:regulation of DNA-templated transcription elongation"/>
    <property type="evidence" value="ECO:0007669"/>
    <property type="project" value="UniProtKB-UniRule"/>
</dbReference>
<evidence type="ECO:0000256" key="3">
    <source>
        <dbReference type="ARBA" id="ARBA00023015"/>
    </source>
</evidence>
<dbReference type="Pfam" id="PF01272">
    <property type="entry name" value="GreA_GreB"/>
    <property type="match status" value="1"/>
</dbReference>
<dbReference type="GO" id="GO:0003677">
    <property type="term" value="F:DNA binding"/>
    <property type="evidence" value="ECO:0007669"/>
    <property type="project" value="UniProtKB-UniRule"/>
</dbReference>
<evidence type="ECO:0000256" key="9">
    <source>
        <dbReference type="RuleBase" id="RU000556"/>
    </source>
</evidence>
<comment type="function">
    <text evidence="6 8 9">Necessary for efficient RNA polymerase transcription elongation past template-encoded arresting sites. The arresting sites in DNA have the property of trapping a certain fraction of elongating RNA polymerases that pass through, resulting in locked ternary complexes. Cleavage of the nascent transcript by cleavage factors such as GreA or GreB allows the resumption of elongation from the new 3'terminus. GreA releases sequences of 2 to 3 nucleotides.</text>
</comment>
<dbReference type="NCBIfam" id="NF001264">
    <property type="entry name" value="PRK00226.1-5"/>
    <property type="match status" value="1"/>
</dbReference>
<evidence type="ECO:0000313" key="12">
    <source>
        <dbReference type="EMBL" id="QTA82175.1"/>
    </source>
</evidence>
<dbReference type="InterPro" id="IPR028624">
    <property type="entry name" value="Tscrpt_elong_fac_GreA/B"/>
</dbReference>
<evidence type="ECO:0000256" key="8">
    <source>
        <dbReference type="HAMAP-Rule" id="MF_00105"/>
    </source>
</evidence>
<dbReference type="FunFam" id="3.10.50.30:FF:000001">
    <property type="entry name" value="Transcription elongation factor GreA"/>
    <property type="match status" value="1"/>
</dbReference>
<dbReference type="InterPro" id="IPR036953">
    <property type="entry name" value="GreA/GreB_C_sf"/>
</dbReference>
<dbReference type="SUPFAM" id="SSF46557">
    <property type="entry name" value="GreA transcript cleavage protein, N-terminal domain"/>
    <property type="match status" value="1"/>
</dbReference>
<dbReference type="PIRSF" id="PIRSF006092">
    <property type="entry name" value="GreA_GreB"/>
    <property type="match status" value="1"/>
</dbReference>
<dbReference type="PANTHER" id="PTHR30437">
    <property type="entry name" value="TRANSCRIPTION ELONGATION FACTOR GREA"/>
    <property type="match status" value="1"/>
</dbReference>
<evidence type="ECO:0000313" key="13">
    <source>
        <dbReference type="Proteomes" id="UP000663720"/>
    </source>
</evidence>
<dbReference type="InterPro" id="IPR001437">
    <property type="entry name" value="Tscrpt_elong_fac_GreA/B_C"/>
</dbReference>
<keyword evidence="5 8" id="KW-0804">Transcription</keyword>
<dbReference type="NCBIfam" id="NF001261">
    <property type="entry name" value="PRK00226.1-2"/>
    <property type="match status" value="1"/>
</dbReference>
<dbReference type="GO" id="GO:0070063">
    <property type="term" value="F:RNA polymerase binding"/>
    <property type="evidence" value="ECO:0007669"/>
    <property type="project" value="InterPro"/>
</dbReference>
<dbReference type="FunFam" id="1.10.287.180:FF:000001">
    <property type="entry name" value="Transcription elongation factor GreA"/>
    <property type="match status" value="1"/>
</dbReference>
<dbReference type="InterPro" id="IPR023459">
    <property type="entry name" value="Tscrpt_elong_fac_GreA/B_fam"/>
</dbReference>
<dbReference type="AlphaFoldDB" id="A0A975BBH6"/>
<feature type="domain" description="Transcription elongation factor GreA/GreB C-terminal" evidence="10">
    <location>
        <begin position="81"/>
        <end position="154"/>
    </location>
</feature>
<dbReference type="NCBIfam" id="NF001263">
    <property type="entry name" value="PRK00226.1-4"/>
    <property type="match status" value="1"/>
</dbReference>
<sequence length="155" mass="17075">MERVPITRAGYENLKKELVNLKTIERPQNIKAIEEARAHGDLSENAEFDAAKDRQAFIEGRIQELGYKLGNADIIDPDTLPKDKAVFGCTVILENVDTGEEVRYQLVGPDESSIEQGRISVSSPLGKAIIGKKPGDELVLQAPGGKRCYELVEIL</sequence>
<evidence type="ECO:0000256" key="5">
    <source>
        <dbReference type="ARBA" id="ARBA00023163"/>
    </source>
</evidence>
<evidence type="ECO:0000256" key="4">
    <source>
        <dbReference type="ARBA" id="ARBA00023125"/>
    </source>
</evidence>
<evidence type="ECO:0000256" key="7">
    <source>
        <dbReference type="ARBA" id="ARBA00030776"/>
    </source>
</evidence>
<dbReference type="InterPro" id="IPR006359">
    <property type="entry name" value="Tscrpt_elong_fac_GreA"/>
</dbReference>
<evidence type="ECO:0000256" key="6">
    <source>
        <dbReference type="ARBA" id="ARBA00024916"/>
    </source>
</evidence>
<reference evidence="12" key="1">
    <citation type="journal article" date="2021" name="Microb. Physiol.">
        <title>Proteogenomic Insights into the Physiology of Marine, Sulfate-Reducing, Filamentous Desulfonema limicola and Desulfonema magnum.</title>
        <authorList>
            <person name="Schnaars V."/>
            <person name="Wohlbrand L."/>
            <person name="Scheve S."/>
            <person name="Hinrichs C."/>
            <person name="Reinhardt R."/>
            <person name="Rabus R."/>
        </authorList>
    </citation>
    <scope>NUCLEOTIDE SEQUENCE</scope>
    <source>
        <strain evidence="12">5ac10</strain>
    </source>
</reference>
<dbReference type="GO" id="GO:0006354">
    <property type="term" value="P:DNA-templated transcription elongation"/>
    <property type="evidence" value="ECO:0007669"/>
    <property type="project" value="TreeGrafter"/>
</dbReference>
<dbReference type="HAMAP" id="MF_00105">
    <property type="entry name" value="GreA_GreB"/>
    <property type="match status" value="1"/>
</dbReference>
<dbReference type="InterPro" id="IPR022691">
    <property type="entry name" value="Tscrpt_elong_fac_GreA/B_N"/>
</dbReference>
<evidence type="ECO:0000259" key="10">
    <source>
        <dbReference type="Pfam" id="PF01272"/>
    </source>
</evidence>
<evidence type="ECO:0000256" key="1">
    <source>
        <dbReference type="ARBA" id="ARBA00008213"/>
    </source>
</evidence>
<proteinExistence type="inferred from homology"/>
<dbReference type="InterPro" id="IPR018151">
    <property type="entry name" value="TF_GreA/GreB_CS"/>
</dbReference>
<evidence type="ECO:0000259" key="11">
    <source>
        <dbReference type="Pfam" id="PF03449"/>
    </source>
</evidence>
<organism evidence="12 13">
    <name type="scientific">Desulfonema limicola</name>
    <dbReference type="NCBI Taxonomy" id="45656"/>
    <lineage>
        <taxon>Bacteria</taxon>
        <taxon>Pseudomonadati</taxon>
        <taxon>Thermodesulfobacteriota</taxon>
        <taxon>Desulfobacteria</taxon>
        <taxon>Desulfobacterales</taxon>
        <taxon>Desulfococcaceae</taxon>
        <taxon>Desulfonema</taxon>
    </lineage>
</organism>
<dbReference type="PROSITE" id="PS00830">
    <property type="entry name" value="GREAB_2"/>
    <property type="match status" value="1"/>
</dbReference>